<feature type="transmembrane region" description="Helical" evidence="5">
    <location>
        <begin position="101"/>
        <end position="120"/>
    </location>
</feature>
<keyword evidence="5" id="KW-0813">Transport</keyword>
<dbReference type="EMBL" id="HBKP01020886">
    <property type="protein sequence ID" value="CAE2234311.1"/>
    <property type="molecule type" value="Transcribed_RNA"/>
</dbReference>
<reference evidence="6" key="1">
    <citation type="submission" date="2021-01" db="EMBL/GenBank/DDBJ databases">
        <authorList>
            <person name="Corre E."/>
            <person name="Pelletier E."/>
            <person name="Niang G."/>
            <person name="Scheremetjew M."/>
            <person name="Finn R."/>
            <person name="Kale V."/>
            <person name="Holt S."/>
            <person name="Cochrane G."/>
            <person name="Meng A."/>
            <person name="Brown T."/>
            <person name="Cohen L."/>
        </authorList>
    </citation>
    <scope>NUCLEOTIDE SEQUENCE</scope>
    <source>
        <strain evidence="6">DIVA3 518/3/11/1/6</strain>
    </source>
</reference>
<dbReference type="AlphaFoldDB" id="A0A7S4MPK0"/>
<comment type="subcellular location">
    <subcellularLocation>
        <location evidence="1 5">Membrane</location>
        <topology evidence="1 5">Multi-pass membrane protein</topology>
    </subcellularLocation>
</comment>
<dbReference type="PANTHER" id="PTHR12483:SF27">
    <property type="entry name" value="COPPER TRANSPORT PROTEIN CTR1"/>
    <property type="match status" value="1"/>
</dbReference>
<organism evidence="6">
    <name type="scientific">Vannella robusta</name>
    <dbReference type="NCBI Taxonomy" id="1487602"/>
    <lineage>
        <taxon>Eukaryota</taxon>
        <taxon>Amoebozoa</taxon>
        <taxon>Discosea</taxon>
        <taxon>Flabellinia</taxon>
        <taxon>Vannellidae</taxon>
        <taxon>Vannella</taxon>
    </lineage>
</organism>
<keyword evidence="2 5" id="KW-0812">Transmembrane</keyword>
<keyword evidence="5" id="KW-0186">Copper</keyword>
<dbReference type="PANTHER" id="PTHR12483">
    <property type="entry name" value="SOLUTE CARRIER FAMILY 31 COPPER TRANSPORTERS"/>
    <property type="match status" value="1"/>
</dbReference>
<proteinExistence type="inferred from homology"/>
<evidence type="ECO:0000256" key="1">
    <source>
        <dbReference type="ARBA" id="ARBA00004141"/>
    </source>
</evidence>
<dbReference type="InterPro" id="IPR007274">
    <property type="entry name" value="Cop_transporter"/>
</dbReference>
<keyword evidence="4 5" id="KW-0472">Membrane</keyword>
<protein>
    <recommendedName>
        <fullName evidence="5">Copper transport protein</fullName>
    </recommendedName>
</protein>
<keyword evidence="5" id="KW-0187">Copper transport</keyword>
<evidence type="ECO:0000313" key="6">
    <source>
        <dbReference type="EMBL" id="CAE2234311.1"/>
    </source>
</evidence>
<keyword evidence="5" id="KW-0406">Ion transport</keyword>
<dbReference type="Pfam" id="PF04145">
    <property type="entry name" value="Ctr"/>
    <property type="match status" value="1"/>
</dbReference>
<evidence type="ECO:0000256" key="2">
    <source>
        <dbReference type="ARBA" id="ARBA00022692"/>
    </source>
</evidence>
<feature type="transmembrane region" description="Helical" evidence="5">
    <location>
        <begin position="41"/>
        <end position="63"/>
    </location>
</feature>
<evidence type="ECO:0000256" key="5">
    <source>
        <dbReference type="RuleBase" id="RU367022"/>
    </source>
</evidence>
<sequence>MSSTFCSGGKVMQPGFQTTMQSGNCIIFLFSGFVLDEPWKYGVGILLAFMMGLSNELFLYLRRWVAAQIENKHKLWRIAICAIYGAHMTLAYWLMLLVMTYETLIFIAIVLGLAAGHLLFQFAPLPKTDTHNIQGSTPCCGGSWDHISK</sequence>
<accession>A0A7S4MPK0</accession>
<evidence type="ECO:0000256" key="4">
    <source>
        <dbReference type="ARBA" id="ARBA00023136"/>
    </source>
</evidence>
<dbReference type="GO" id="GO:0005375">
    <property type="term" value="F:copper ion transmembrane transporter activity"/>
    <property type="evidence" value="ECO:0007669"/>
    <property type="project" value="UniProtKB-UniRule"/>
</dbReference>
<dbReference type="GO" id="GO:0005886">
    <property type="term" value="C:plasma membrane"/>
    <property type="evidence" value="ECO:0007669"/>
    <property type="project" value="TreeGrafter"/>
</dbReference>
<keyword evidence="3 5" id="KW-1133">Transmembrane helix</keyword>
<evidence type="ECO:0000256" key="3">
    <source>
        <dbReference type="ARBA" id="ARBA00022989"/>
    </source>
</evidence>
<gene>
    <name evidence="6" type="ORF">VSP0166_LOCUS14704</name>
</gene>
<feature type="transmembrane region" description="Helical" evidence="5">
    <location>
        <begin position="75"/>
        <end position="95"/>
    </location>
</feature>
<comment type="similarity">
    <text evidence="5">Belongs to the copper transporter (Ctr) (TC 1.A.56) family. SLC31A subfamily.</text>
</comment>
<name>A0A7S4MPK0_9EUKA</name>